<dbReference type="GO" id="GO:0006508">
    <property type="term" value="P:proteolysis"/>
    <property type="evidence" value="ECO:0007669"/>
    <property type="project" value="InterPro"/>
</dbReference>
<dbReference type="Pfam" id="PF14541">
    <property type="entry name" value="TAXi_C"/>
    <property type="match status" value="1"/>
</dbReference>
<dbReference type="InterPro" id="IPR032861">
    <property type="entry name" value="TAXi_N"/>
</dbReference>
<feature type="signal peptide" evidence="5">
    <location>
        <begin position="1"/>
        <end position="19"/>
    </location>
</feature>
<evidence type="ECO:0000259" key="6">
    <source>
        <dbReference type="PROSITE" id="PS51767"/>
    </source>
</evidence>
<gene>
    <name evidence="7" type="ORF">QVD17_22162</name>
</gene>
<dbReference type="InterPro" id="IPR001461">
    <property type="entry name" value="Aspartic_peptidase_A1"/>
</dbReference>
<keyword evidence="3" id="KW-0964">Secreted</keyword>
<sequence length="433" mass="47452">MSISVFFLALFVILYPSFSAFIAPITKHHVHNTPFYSLKVQLQTPLQPTYLLLHVGANFTAVDCRRNYTSITSRPVPCNSSLCHSLQNNHDNNTTCDTATTSGGASGGCVISHSPHNSFALVDSLALPATDGRNPGQLSTFTEFVFTCSDESSRLLKGHAKHVVNGLTGLGFSNYSLPAQVSNNSSVFALCLSGSPSAPGVAFFDLPKPYYFLPGIDVSDHLYYTPIFSHPAVTYTKKPNTKRYENAYYIGVKAININGRPIIINQTLLKVDENGYGGTRISTINPYTVLEQSIYISLIEAFRKESKTMMLRPFKPVKPFRLCYEADGLSETHLGPNVPQIDLVLQNDVSWRVLGKNSMVRIVDDDLDVWCLAVVDGGVGATSAMVIGGHQLEDNLLQFDLGTKTLGFSSTLLQHKTMCANFNFSTNNAIKPF</sequence>
<dbReference type="InterPro" id="IPR021109">
    <property type="entry name" value="Peptidase_aspartic_dom_sf"/>
</dbReference>
<evidence type="ECO:0000313" key="8">
    <source>
        <dbReference type="Proteomes" id="UP001229421"/>
    </source>
</evidence>
<dbReference type="GO" id="GO:0005576">
    <property type="term" value="C:extracellular region"/>
    <property type="evidence" value="ECO:0007669"/>
    <property type="project" value="UniProtKB-SubCell"/>
</dbReference>
<reference evidence="7" key="1">
    <citation type="journal article" date="2023" name="bioRxiv">
        <title>Improved chromosome-level genome assembly for marigold (Tagetes erecta).</title>
        <authorList>
            <person name="Jiang F."/>
            <person name="Yuan L."/>
            <person name="Wang S."/>
            <person name="Wang H."/>
            <person name="Xu D."/>
            <person name="Wang A."/>
            <person name="Fan W."/>
        </authorList>
    </citation>
    <scope>NUCLEOTIDE SEQUENCE</scope>
    <source>
        <strain evidence="7">WSJ</strain>
        <tissue evidence="7">Leaf</tissue>
    </source>
</reference>
<keyword evidence="4 5" id="KW-0732">Signal</keyword>
<evidence type="ECO:0000313" key="7">
    <source>
        <dbReference type="EMBL" id="KAK1420506.1"/>
    </source>
</evidence>
<comment type="subcellular location">
    <subcellularLocation>
        <location evidence="1">Secreted</location>
        <location evidence="1">Extracellular space</location>
    </subcellularLocation>
</comment>
<protein>
    <recommendedName>
        <fullName evidence="6">Peptidase A1 domain-containing protein</fullName>
    </recommendedName>
</protein>
<dbReference type="FunFam" id="2.40.70.10:FF:000041">
    <property type="entry name" value="Basic 7S globulin"/>
    <property type="match status" value="1"/>
</dbReference>
<feature type="domain" description="Peptidase A1" evidence="6">
    <location>
        <begin position="36"/>
        <end position="409"/>
    </location>
</feature>
<feature type="chain" id="PRO_5041957581" description="Peptidase A1 domain-containing protein" evidence="5">
    <location>
        <begin position="20"/>
        <end position="433"/>
    </location>
</feature>
<dbReference type="Proteomes" id="UP001229421">
    <property type="component" value="Unassembled WGS sequence"/>
</dbReference>
<dbReference type="Gene3D" id="2.40.70.10">
    <property type="entry name" value="Acid Proteases"/>
    <property type="match status" value="2"/>
</dbReference>
<comment type="caution">
    <text evidence="7">The sequence shown here is derived from an EMBL/GenBank/DDBJ whole genome shotgun (WGS) entry which is preliminary data.</text>
</comment>
<evidence type="ECO:0000256" key="1">
    <source>
        <dbReference type="ARBA" id="ARBA00004239"/>
    </source>
</evidence>
<evidence type="ECO:0000256" key="3">
    <source>
        <dbReference type="ARBA" id="ARBA00022525"/>
    </source>
</evidence>
<dbReference type="GO" id="GO:0004190">
    <property type="term" value="F:aspartic-type endopeptidase activity"/>
    <property type="evidence" value="ECO:0007669"/>
    <property type="project" value="InterPro"/>
</dbReference>
<evidence type="ECO:0000256" key="4">
    <source>
        <dbReference type="ARBA" id="ARBA00022729"/>
    </source>
</evidence>
<proteinExistence type="inferred from homology"/>
<keyword evidence="8" id="KW-1185">Reference proteome</keyword>
<dbReference type="EMBL" id="JAUHHV010000006">
    <property type="protein sequence ID" value="KAK1420506.1"/>
    <property type="molecule type" value="Genomic_DNA"/>
</dbReference>
<dbReference type="PANTHER" id="PTHR47965">
    <property type="entry name" value="ASPARTYL PROTEASE-RELATED"/>
    <property type="match status" value="1"/>
</dbReference>
<organism evidence="7 8">
    <name type="scientific">Tagetes erecta</name>
    <name type="common">African marigold</name>
    <dbReference type="NCBI Taxonomy" id="13708"/>
    <lineage>
        <taxon>Eukaryota</taxon>
        <taxon>Viridiplantae</taxon>
        <taxon>Streptophyta</taxon>
        <taxon>Embryophyta</taxon>
        <taxon>Tracheophyta</taxon>
        <taxon>Spermatophyta</taxon>
        <taxon>Magnoliopsida</taxon>
        <taxon>eudicotyledons</taxon>
        <taxon>Gunneridae</taxon>
        <taxon>Pentapetalae</taxon>
        <taxon>asterids</taxon>
        <taxon>campanulids</taxon>
        <taxon>Asterales</taxon>
        <taxon>Asteraceae</taxon>
        <taxon>Asteroideae</taxon>
        <taxon>Heliantheae alliance</taxon>
        <taxon>Tageteae</taxon>
        <taxon>Tagetes</taxon>
    </lineage>
</organism>
<dbReference type="Pfam" id="PF14543">
    <property type="entry name" value="TAXi_N"/>
    <property type="match status" value="1"/>
</dbReference>
<dbReference type="PROSITE" id="PS51767">
    <property type="entry name" value="PEPTIDASE_A1"/>
    <property type="match status" value="1"/>
</dbReference>
<evidence type="ECO:0000256" key="5">
    <source>
        <dbReference type="SAM" id="SignalP"/>
    </source>
</evidence>
<evidence type="ECO:0000256" key="2">
    <source>
        <dbReference type="ARBA" id="ARBA00007447"/>
    </source>
</evidence>
<dbReference type="InterPro" id="IPR032799">
    <property type="entry name" value="TAXi_C"/>
</dbReference>
<comment type="similarity">
    <text evidence="2">Belongs to the peptidase A1 family.</text>
</comment>
<dbReference type="InterPro" id="IPR033121">
    <property type="entry name" value="PEPTIDASE_A1"/>
</dbReference>
<name>A0AAD8KGA0_TARER</name>
<dbReference type="PANTHER" id="PTHR47965:SF6">
    <property type="entry name" value="ASPARTIC PROTEINASE GIP1-RELATED"/>
    <property type="match status" value="1"/>
</dbReference>
<dbReference type="AlphaFoldDB" id="A0AAD8KGA0"/>
<dbReference type="SUPFAM" id="SSF50630">
    <property type="entry name" value="Acid proteases"/>
    <property type="match status" value="1"/>
</dbReference>
<accession>A0AAD8KGA0</accession>